<reference evidence="2" key="2">
    <citation type="submission" date="2015-01" db="EMBL/GenBank/DDBJ databases">
        <title>Evolutionary Origins and Diversification of the Mycorrhizal Mutualists.</title>
        <authorList>
            <consortium name="DOE Joint Genome Institute"/>
            <consortium name="Mycorrhizal Genomics Consortium"/>
            <person name="Kohler A."/>
            <person name="Kuo A."/>
            <person name="Nagy L.G."/>
            <person name="Floudas D."/>
            <person name="Copeland A."/>
            <person name="Barry K.W."/>
            <person name="Cichocki N."/>
            <person name="Veneault-Fourrey C."/>
            <person name="LaButti K."/>
            <person name="Lindquist E.A."/>
            <person name="Lipzen A."/>
            <person name="Lundell T."/>
            <person name="Morin E."/>
            <person name="Murat C."/>
            <person name="Riley R."/>
            <person name="Ohm R."/>
            <person name="Sun H."/>
            <person name="Tunlid A."/>
            <person name="Henrissat B."/>
            <person name="Grigoriev I.V."/>
            <person name="Hibbett D.S."/>
            <person name="Martin F."/>
        </authorList>
    </citation>
    <scope>NUCLEOTIDE SEQUENCE [LARGE SCALE GENOMIC DNA]</scope>
    <source>
        <strain evidence="2">h7</strain>
    </source>
</reference>
<gene>
    <name evidence="1" type="ORF">M413DRAFT_448955</name>
</gene>
<sequence length="65" mass="7400">MQERCVSRISEPFSRFRHQAISYGPNELAFCPRSTHTFAAHHRYSSSLHEKRSTDNGYIGKTTGG</sequence>
<evidence type="ECO:0000313" key="2">
    <source>
        <dbReference type="Proteomes" id="UP000053424"/>
    </source>
</evidence>
<name>A0A0C3BJD5_HEBCY</name>
<organism evidence="1 2">
    <name type="scientific">Hebeloma cylindrosporum</name>
    <dbReference type="NCBI Taxonomy" id="76867"/>
    <lineage>
        <taxon>Eukaryota</taxon>
        <taxon>Fungi</taxon>
        <taxon>Dikarya</taxon>
        <taxon>Basidiomycota</taxon>
        <taxon>Agaricomycotina</taxon>
        <taxon>Agaricomycetes</taxon>
        <taxon>Agaricomycetidae</taxon>
        <taxon>Agaricales</taxon>
        <taxon>Agaricineae</taxon>
        <taxon>Hymenogastraceae</taxon>
        <taxon>Hebeloma</taxon>
    </lineage>
</organism>
<protein>
    <submittedName>
        <fullName evidence="1">Uncharacterized protein</fullName>
    </submittedName>
</protein>
<accession>A0A0C3BJD5</accession>
<dbReference type="Proteomes" id="UP000053424">
    <property type="component" value="Unassembled WGS sequence"/>
</dbReference>
<keyword evidence="2" id="KW-1185">Reference proteome</keyword>
<dbReference type="AlphaFoldDB" id="A0A0C3BJD5"/>
<dbReference type="EMBL" id="KN831802">
    <property type="protein sequence ID" value="KIM36840.1"/>
    <property type="molecule type" value="Genomic_DNA"/>
</dbReference>
<reference evidence="1 2" key="1">
    <citation type="submission" date="2014-04" db="EMBL/GenBank/DDBJ databases">
        <authorList>
            <consortium name="DOE Joint Genome Institute"/>
            <person name="Kuo A."/>
            <person name="Gay G."/>
            <person name="Dore J."/>
            <person name="Kohler A."/>
            <person name="Nagy L.G."/>
            <person name="Floudas D."/>
            <person name="Copeland A."/>
            <person name="Barry K.W."/>
            <person name="Cichocki N."/>
            <person name="Veneault-Fourrey C."/>
            <person name="LaButti K."/>
            <person name="Lindquist E.A."/>
            <person name="Lipzen A."/>
            <person name="Lundell T."/>
            <person name="Morin E."/>
            <person name="Murat C."/>
            <person name="Sun H."/>
            <person name="Tunlid A."/>
            <person name="Henrissat B."/>
            <person name="Grigoriev I.V."/>
            <person name="Hibbett D.S."/>
            <person name="Martin F."/>
            <person name="Nordberg H.P."/>
            <person name="Cantor M.N."/>
            <person name="Hua S.X."/>
        </authorList>
    </citation>
    <scope>NUCLEOTIDE SEQUENCE [LARGE SCALE GENOMIC DNA]</scope>
    <source>
        <strain evidence="2">h7</strain>
    </source>
</reference>
<dbReference type="HOGENOM" id="CLU_2849937_0_0_1"/>
<proteinExistence type="predicted"/>
<evidence type="ECO:0000313" key="1">
    <source>
        <dbReference type="EMBL" id="KIM36840.1"/>
    </source>
</evidence>